<accession>D4DVF2</accession>
<feature type="binding site" evidence="6">
    <location>
        <position position="115"/>
    </location>
    <ligand>
        <name>Mg(2+)</name>
        <dbReference type="ChEBI" id="CHEBI:18420"/>
        <label>2</label>
    </ligand>
</feature>
<keyword evidence="3 6" id="KW-0479">Metal-binding</keyword>
<dbReference type="GO" id="GO:0000287">
    <property type="term" value="F:magnesium ion binding"/>
    <property type="evidence" value="ECO:0007669"/>
    <property type="project" value="UniProtKB-UniRule"/>
</dbReference>
<evidence type="ECO:0000313" key="8">
    <source>
        <dbReference type="Proteomes" id="UP000005536"/>
    </source>
</evidence>
<comment type="subcellular location">
    <subcellularLocation>
        <location evidence="6">Cytoplasm</location>
    </subcellularLocation>
</comment>
<evidence type="ECO:0000256" key="5">
    <source>
        <dbReference type="ARBA" id="ARBA00022842"/>
    </source>
</evidence>
<dbReference type="EC" id="3.6.1.1" evidence="6"/>
<reference evidence="7 8" key="1">
    <citation type="submission" date="2010-02" db="EMBL/GenBank/DDBJ databases">
        <authorList>
            <person name="Weinstock G."/>
            <person name="Sodergren E."/>
            <person name="Clifton S."/>
            <person name="Fulton L."/>
            <person name="Fulton B."/>
            <person name="Courtney L."/>
            <person name="Fronick C."/>
            <person name="Harrison M."/>
            <person name="Strong C."/>
            <person name="Farmer C."/>
            <person name="Delahaunty K."/>
            <person name="Markovic C."/>
            <person name="Hall O."/>
            <person name="Minx P."/>
            <person name="Tomlinson C."/>
            <person name="Mitreva M."/>
            <person name="Nelson J."/>
            <person name="Hou S."/>
            <person name="Wollam A."/>
            <person name="Pepin K.H."/>
            <person name="Johnson M."/>
            <person name="Bhonagiri V."/>
            <person name="Zhang X."/>
            <person name="Suruliraj S."/>
            <person name="Warren W."/>
            <person name="Chinwalla A."/>
            <person name="Mardis E.R."/>
            <person name="Wilson R.K."/>
        </authorList>
    </citation>
    <scope>NUCLEOTIDE SEQUENCE [LARGE SCALE GENOMIC DNA]</scope>
    <source>
        <strain evidence="7 8">ATCC 29315</strain>
    </source>
</reference>
<dbReference type="AlphaFoldDB" id="D4DVF2"/>
<comment type="subunit">
    <text evidence="6">Homohexamer.</text>
</comment>
<evidence type="ECO:0000313" key="7">
    <source>
        <dbReference type="EMBL" id="EFE48153.1"/>
    </source>
</evidence>
<dbReference type="Gene3D" id="3.90.80.10">
    <property type="entry name" value="Inorganic pyrophosphatase"/>
    <property type="match status" value="1"/>
</dbReference>
<protein>
    <recommendedName>
        <fullName evidence="6">Inorganic pyrophosphatase</fullName>
        <ecNumber evidence="6">3.6.1.1</ecNumber>
    </recommendedName>
    <alternativeName>
        <fullName evidence="6">Pyrophosphate phospho-hydrolase</fullName>
        <shortName evidence="6">PPase</shortName>
    </alternativeName>
</protein>
<dbReference type="EMBL" id="ADBF01000259">
    <property type="protein sequence ID" value="EFE48153.1"/>
    <property type="molecule type" value="Genomic_DNA"/>
</dbReference>
<comment type="function">
    <text evidence="6">Catalyzes the hydrolysis of inorganic pyrophosphate (PPi) forming two phosphate ions.</text>
</comment>
<dbReference type="GO" id="GO:0006796">
    <property type="term" value="P:phosphate-containing compound metabolic process"/>
    <property type="evidence" value="ECO:0007669"/>
    <property type="project" value="InterPro"/>
</dbReference>
<dbReference type="HAMAP" id="MF_00209">
    <property type="entry name" value="Inorganic_PPase"/>
    <property type="match status" value="1"/>
</dbReference>
<dbReference type="GO" id="GO:0005737">
    <property type="term" value="C:cytoplasm"/>
    <property type="evidence" value="ECO:0007669"/>
    <property type="project" value="UniProtKB-SubCell"/>
</dbReference>
<dbReference type="CDD" id="cd00412">
    <property type="entry name" value="pyrophosphatase"/>
    <property type="match status" value="1"/>
</dbReference>
<dbReference type="SUPFAM" id="SSF50324">
    <property type="entry name" value="Inorganic pyrophosphatase"/>
    <property type="match status" value="1"/>
</dbReference>
<feature type="binding site" evidence="6">
    <location>
        <position position="74"/>
    </location>
    <ligand>
        <name>substrate</name>
    </ligand>
</feature>
<evidence type="ECO:0000256" key="3">
    <source>
        <dbReference type="ARBA" id="ARBA00022723"/>
    </source>
</evidence>
<dbReference type="FunFam" id="3.90.80.10:FF:000006">
    <property type="entry name" value="Inorganic pyrophosphatase"/>
    <property type="match status" value="1"/>
</dbReference>
<organism evidence="7 8">
    <name type="scientific">Neisseria elongata subsp. glycolytica ATCC 29315</name>
    <dbReference type="NCBI Taxonomy" id="546263"/>
    <lineage>
        <taxon>Bacteria</taxon>
        <taxon>Pseudomonadati</taxon>
        <taxon>Pseudomonadota</taxon>
        <taxon>Betaproteobacteria</taxon>
        <taxon>Neisseriales</taxon>
        <taxon>Neisseriaceae</taxon>
        <taxon>Neisseria</taxon>
    </lineage>
</organism>
<dbReference type="PROSITE" id="PS00387">
    <property type="entry name" value="PPASE"/>
    <property type="match status" value="1"/>
</dbReference>
<gene>
    <name evidence="6 7" type="primary">ppa</name>
    <name evidence="7" type="ORF">NEIELOOT_03070</name>
</gene>
<feature type="binding site" evidence="6">
    <location>
        <position position="147"/>
    </location>
    <ligand>
        <name>Mg(2+)</name>
        <dbReference type="ChEBI" id="CHEBI:18420"/>
        <label>1</label>
    </ligand>
</feature>
<evidence type="ECO:0000256" key="4">
    <source>
        <dbReference type="ARBA" id="ARBA00022801"/>
    </source>
</evidence>
<feature type="binding site" evidence="6">
    <location>
        <position position="100"/>
    </location>
    <ligand>
        <name>substrate</name>
    </ligand>
</feature>
<proteinExistence type="inferred from homology"/>
<name>D4DVF2_NEIEG</name>
<evidence type="ECO:0000256" key="6">
    <source>
        <dbReference type="HAMAP-Rule" id="MF_00209"/>
    </source>
</evidence>
<dbReference type="PANTHER" id="PTHR10286">
    <property type="entry name" value="INORGANIC PYROPHOSPHATASE"/>
    <property type="match status" value="1"/>
</dbReference>
<comment type="catalytic activity">
    <reaction evidence="6">
        <text>diphosphate + H2O = 2 phosphate + H(+)</text>
        <dbReference type="Rhea" id="RHEA:24576"/>
        <dbReference type="ChEBI" id="CHEBI:15377"/>
        <dbReference type="ChEBI" id="CHEBI:15378"/>
        <dbReference type="ChEBI" id="CHEBI:33019"/>
        <dbReference type="ChEBI" id="CHEBI:43474"/>
        <dbReference type="EC" id="3.6.1.1"/>
    </reaction>
</comment>
<dbReference type="InterPro" id="IPR008162">
    <property type="entry name" value="Pyrophosphatase"/>
</dbReference>
<feature type="binding site" evidence="6">
    <location>
        <position position="88"/>
    </location>
    <ligand>
        <name>substrate</name>
    </ligand>
</feature>
<feature type="binding site" evidence="6">
    <location>
        <position position="110"/>
    </location>
    <ligand>
        <name>Mg(2+)</name>
        <dbReference type="ChEBI" id="CHEBI:18420"/>
        <label>1</label>
    </ligand>
</feature>
<sequence>MAGSFCKRKQGAIIPRGMRLFGRFFRRPAIIGRFANPIEKDDKMADFNQILDAGDVDGGIINVVIEIPAGSNHKIEWNRKLAVMQLDRVEPLAFAKPTNYGFIPQTLDEDGDELDALIITDIPLPTGIFLEAKVIGVMKFVDDGEVDDKIVVVPADDRHTGNAYNSLADLPQQLIKQIEFHFNHYKDLKKPGTTKVEHWGDIEEAKAVIRESQARWKAL</sequence>
<evidence type="ECO:0000256" key="1">
    <source>
        <dbReference type="ARBA" id="ARBA00001946"/>
    </source>
</evidence>
<keyword evidence="5 6" id="KW-0460">Magnesium</keyword>
<feature type="binding site" evidence="6">
    <location>
        <position position="115"/>
    </location>
    <ligand>
        <name>Mg(2+)</name>
        <dbReference type="ChEBI" id="CHEBI:18420"/>
        <label>1</label>
    </ligand>
</feature>
<comment type="cofactor">
    <cofactor evidence="1 6">
        <name>Mg(2+)</name>
        <dbReference type="ChEBI" id="CHEBI:18420"/>
    </cofactor>
</comment>
<dbReference type="Proteomes" id="UP000005536">
    <property type="component" value="Unassembled WGS sequence"/>
</dbReference>
<evidence type="ECO:0000256" key="2">
    <source>
        <dbReference type="ARBA" id="ARBA00022490"/>
    </source>
</evidence>
<comment type="similarity">
    <text evidence="6">Belongs to the PPase family.</text>
</comment>
<dbReference type="Pfam" id="PF00719">
    <property type="entry name" value="Pyrophosphatase"/>
    <property type="match status" value="1"/>
</dbReference>
<keyword evidence="4 6" id="KW-0378">Hydrolase</keyword>
<dbReference type="InterPro" id="IPR036649">
    <property type="entry name" value="Pyrophosphatase_sf"/>
</dbReference>
<dbReference type="GO" id="GO:0004427">
    <property type="term" value="F:inorganic diphosphate phosphatase activity"/>
    <property type="evidence" value="ECO:0007669"/>
    <property type="project" value="UniProtKB-UniRule"/>
</dbReference>
<comment type="caution">
    <text evidence="7">The sequence shown here is derived from an EMBL/GenBank/DDBJ whole genome shotgun (WGS) entry which is preliminary data.</text>
</comment>
<feature type="binding site" evidence="6">
    <location>
        <position position="185"/>
    </location>
    <ligand>
        <name>substrate</name>
    </ligand>
</feature>
<dbReference type="STRING" id="546263.NELON_00515"/>
<keyword evidence="2 6" id="KW-0963">Cytoplasm</keyword>